<proteinExistence type="predicted"/>
<gene>
    <name evidence="1" type="ORF">TM448A01565_0004</name>
    <name evidence="2" type="ORF">TM448B00508_0023</name>
</gene>
<reference evidence="1" key="1">
    <citation type="submission" date="2020-03" db="EMBL/GenBank/DDBJ databases">
        <title>The deep terrestrial virosphere.</title>
        <authorList>
            <person name="Holmfeldt K."/>
            <person name="Nilsson E."/>
            <person name="Simone D."/>
            <person name="Lopez-Fernandez M."/>
            <person name="Wu X."/>
            <person name="de Brujin I."/>
            <person name="Lundin D."/>
            <person name="Andersson A."/>
            <person name="Bertilsson S."/>
            <person name="Dopson M."/>
        </authorList>
    </citation>
    <scope>NUCLEOTIDE SEQUENCE</scope>
    <source>
        <strain evidence="1">TM448A01565</strain>
        <strain evidence="2">TM448B00508</strain>
    </source>
</reference>
<dbReference type="InterPro" id="IPR027417">
    <property type="entry name" value="P-loop_NTPase"/>
</dbReference>
<protein>
    <submittedName>
        <fullName evidence="1">Putative ATPase domain containing protein</fullName>
    </submittedName>
</protein>
<dbReference type="SUPFAM" id="SSF52540">
    <property type="entry name" value="P-loop containing nucleoside triphosphate hydrolases"/>
    <property type="match status" value="1"/>
</dbReference>
<organism evidence="1">
    <name type="scientific">viral metagenome</name>
    <dbReference type="NCBI Taxonomy" id="1070528"/>
    <lineage>
        <taxon>unclassified sequences</taxon>
        <taxon>metagenomes</taxon>
        <taxon>organismal metagenomes</taxon>
    </lineage>
</organism>
<dbReference type="AlphaFoldDB" id="A0A6H1ZQ06"/>
<evidence type="ECO:0000313" key="1">
    <source>
        <dbReference type="EMBL" id="QJA50013.1"/>
    </source>
</evidence>
<sequence>MTQSTEQITGFPRAFLFIGRPGTGKTWFLRTVVQAALDDGWDLTKGNPVYVFACDPGESGGQLTNAGIKGIDFDAYHEPGYTMRKKPYRQWSATKAKVNEFYDIIDSGKPFPYYAVAMDSVTGLQEIAMSEVLSDQRGPGGAYAGGITGSGAKLSVAPTRDEWGKEIMLFLATLSGIIDLPCYTLFMAHQKERTDPSGEKILEFIPAIYGRSAPEMSGSKFDEIMTFTVEGSGLQRRFVACTRPDLMHMRRSRSNLFPATVAQDFALWRKMWKDKQTG</sequence>
<evidence type="ECO:0000313" key="2">
    <source>
        <dbReference type="EMBL" id="QJH95709.1"/>
    </source>
</evidence>
<name>A0A6H1ZQ06_9ZZZZ</name>
<dbReference type="Pfam" id="PF13479">
    <property type="entry name" value="AAA_24"/>
    <property type="match status" value="1"/>
</dbReference>
<dbReference type="EMBL" id="MT144627">
    <property type="protein sequence ID" value="QJH95709.1"/>
    <property type="molecule type" value="Genomic_DNA"/>
</dbReference>
<dbReference type="EMBL" id="MT144169">
    <property type="protein sequence ID" value="QJA50013.1"/>
    <property type="molecule type" value="Genomic_DNA"/>
</dbReference>
<accession>A0A6H1ZQ06</accession>